<evidence type="ECO:0000259" key="1">
    <source>
        <dbReference type="PROSITE" id="PS50943"/>
    </source>
</evidence>
<dbReference type="PROSITE" id="PS50943">
    <property type="entry name" value="HTH_CROC1"/>
    <property type="match status" value="1"/>
</dbReference>
<proteinExistence type="predicted"/>
<organism evidence="2 3">
    <name type="scientific">Roseinatronobacter alkalisoli</name>
    <dbReference type="NCBI Taxonomy" id="3028235"/>
    <lineage>
        <taxon>Bacteria</taxon>
        <taxon>Pseudomonadati</taxon>
        <taxon>Pseudomonadota</taxon>
        <taxon>Alphaproteobacteria</taxon>
        <taxon>Rhodobacterales</taxon>
        <taxon>Paracoccaceae</taxon>
        <taxon>Roseinatronobacter</taxon>
    </lineage>
</organism>
<accession>A0ABT5T516</accession>
<dbReference type="InterPro" id="IPR010982">
    <property type="entry name" value="Lambda_DNA-bd_dom_sf"/>
</dbReference>
<evidence type="ECO:0000313" key="2">
    <source>
        <dbReference type="EMBL" id="MDD7970215.1"/>
    </source>
</evidence>
<keyword evidence="3" id="KW-1185">Reference proteome</keyword>
<dbReference type="SUPFAM" id="SSF47413">
    <property type="entry name" value="lambda repressor-like DNA-binding domains"/>
    <property type="match status" value="1"/>
</dbReference>
<reference evidence="2" key="1">
    <citation type="submission" date="2023-02" db="EMBL/GenBank/DDBJ databases">
        <title>Description of Roseinatronobacter alkalisoli sp. nov., an alkaliphilic bacerium isolated from soda soil.</title>
        <authorList>
            <person name="Wei W."/>
        </authorList>
    </citation>
    <scope>NUCLEOTIDE SEQUENCE</scope>
    <source>
        <strain evidence="2">HJB301</strain>
    </source>
</reference>
<dbReference type="CDD" id="cd00093">
    <property type="entry name" value="HTH_XRE"/>
    <property type="match status" value="1"/>
</dbReference>
<feature type="domain" description="HTH cro/C1-type" evidence="1">
    <location>
        <begin position="15"/>
        <end position="69"/>
    </location>
</feature>
<dbReference type="Proteomes" id="UP001431784">
    <property type="component" value="Unassembled WGS sequence"/>
</dbReference>
<protein>
    <submittedName>
        <fullName evidence="2">Helix-turn-helix transcriptional regulator</fullName>
    </submittedName>
</protein>
<dbReference type="InterPro" id="IPR001387">
    <property type="entry name" value="Cro/C1-type_HTH"/>
</dbReference>
<dbReference type="EMBL" id="JAQZSM010000002">
    <property type="protein sequence ID" value="MDD7970215.1"/>
    <property type="molecule type" value="Genomic_DNA"/>
</dbReference>
<sequence length="87" mass="8994">MSETGQGKMTSSEQLRAARAMIGLSQADLASMTGRTDKTIRRAETDVSLVAADTVAALRAALEAAGVVFLSENGNGPGVALKRKSND</sequence>
<name>A0ABT5T516_9RHOB</name>
<evidence type="ECO:0000313" key="3">
    <source>
        <dbReference type="Proteomes" id="UP001431784"/>
    </source>
</evidence>
<comment type="caution">
    <text evidence="2">The sequence shown here is derived from an EMBL/GenBank/DDBJ whole genome shotgun (WGS) entry which is preliminary data.</text>
</comment>
<gene>
    <name evidence="2" type="ORF">PUT78_03800</name>
</gene>
<dbReference type="RefSeq" id="WP_274350798.1">
    <property type="nucleotide sequence ID" value="NZ_JAQZSM010000002.1"/>
</dbReference>
<dbReference type="Gene3D" id="1.10.260.40">
    <property type="entry name" value="lambda repressor-like DNA-binding domains"/>
    <property type="match status" value="1"/>
</dbReference>